<dbReference type="Pfam" id="PF13229">
    <property type="entry name" value="Beta_helix"/>
    <property type="match status" value="1"/>
</dbReference>
<protein>
    <submittedName>
        <fullName evidence="2">Right-handed parallel beta-helix repeat-containing protein</fullName>
    </submittedName>
</protein>
<evidence type="ECO:0000313" key="3">
    <source>
        <dbReference type="Proteomes" id="UP000617628"/>
    </source>
</evidence>
<dbReference type="InterPro" id="IPR006626">
    <property type="entry name" value="PbH1"/>
</dbReference>
<feature type="domain" description="Right handed beta helix" evidence="1">
    <location>
        <begin position="108"/>
        <end position="269"/>
    </location>
</feature>
<evidence type="ECO:0000313" key="2">
    <source>
        <dbReference type="EMBL" id="MBK1875892.1"/>
    </source>
</evidence>
<reference evidence="2" key="1">
    <citation type="submission" date="2021-01" db="EMBL/GenBank/DDBJ databases">
        <title>Modified the classification status of verrucomicrobia.</title>
        <authorList>
            <person name="Feng X."/>
        </authorList>
    </citation>
    <scope>NUCLEOTIDE SEQUENCE</scope>
    <source>
        <strain evidence="2">KCTC 13126</strain>
    </source>
</reference>
<proteinExistence type="predicted"/>
<comment type="caution">
    <text evidence="2">The sequence shown here is derived from an EMBL/GenBank/DDBJ whole genome shotgun (WGS) entry which is preliminary data.</text>
</comment>
<dbReference type="InterPro" id="IPR039448">
    <property type="entry name" value="Beta_helix"/>
</dbReference>
<sequence length="946" mass="102309">MITLPKVVVAILTILAFPVGSSAETYYLDSGAGSDSNSGTSPDQAWASLERANQQSYAAGDEIRLQAGGRFAGKLFLSGARGTKSQPIQIGSYGDGELPVIDSKGYLAGIHLRNVSHVEVSDVEITADGGETLDGESRNNRYGVLVDVANGARSEFVTLRNLFIHHIFPEEAREHEGKNETTYVGTGIRASGGNGQSSSNIVIQDNRIETVGFKAIEMSQLNFVEVLDNRMKDIGGPAIQPGRTNDLLVRGNVVDGSGSFSDPRMHGRGSGIWPWTCDRVVIEKNAFMHARGKGDSCGIHIDFNCRDVIVQHNLSIDNEGGFIEILGNDHNSAYRYNISINDGARVKGENDAFQEGHVIWLSGFVGSNTPRSGPFNSYIYNNTIYVKSEIRSTFDIQESAIGFLVANNIFYIEGESVNSTGPSYREYEEGFADKVVWKNNLYQRAGILPDDFPFTETDARIGDPQFANAGGLAPEDYIPASRTLIEDQGIEIPKIPGDEIGVRGGLYVAEDFFGNPILGLPDMGAVEIGGDAYAIPESSFQLEPTAVDARTITMSAGDAPSGTWYRFVETSGNLGGSDSQWQLSPHFEDEGLLPNTNYSYTVQLRSQAGEVNAASSAFASKTVKNERPVGEVILDEDFSEVVEVGVPAGSFPVEAWFTGGSESWQTEADEGSVQILEGGSLRPGWGYDETVVSWISSKLWNASLSYRVVGNWRIDNVLDVAEGVIVGFAEFDGQSGALVRRIKEQTVGLTGERQIGDSGDFQLELNADELAAAAVDGENRVGIFIHHDDDGTLYSDGPSLRNDVYLIDDVELSIQGESTDSDADGISDELEMQLGLNMQDASDGALDLDGDGVGNASEALVGSLLDDASDFFGVNLDSEEGELTIRIASPFVHPGRLYILERATNAWDWTSVESLAGSIALAEKGAVFNKRVQKHNELFRVRVEWN</sequence>
<dbReference type="Proteomes" id="UP000617628">
    <property type="component" value="Unassembled WGS sequence"/>
</dbReference>
<organism evidence="2 3">
    <name type="scientific">Pelagicoccus mobilis</name>
    <dbReference type="NCBI Taxonomy" id="415221"/>
    <lineage>
        <taxon>Bacteria</taxon>
        <taxon>Pseudomonadati</taxon>
        <taxon>Verrucomicrobiota</taxon>
        <taxon>Opitutia</taxon>
        <taxon>Puniceicoccales</taxon>
        <taxon>Pelagicoccaceae</taxon>
        <taxon>Pelagicoccus</taxon>
    </lineage>
</organism>
<dbReference type="SUPFAM" id="SSF51126">
    <property type="entry name" value="Pectin lyase-like"/>
    <property type="match status" value="1"/>
</dbReference>
<evidence type="ECO:0000259" key="1">
    <source>
        <dbReference type="Pfam" id="PF13229"/>
    </source>
</evidence>
<dbReference type="RefSeq" id="WP_200354107.1">
    <property type="nucleotide sequence ID" value="NZ_JAENIL010000004.1"/>
</dbReference>
<keyword evidence="3" id="KW-1185">Reference proteome</keyword>
<accession>A0A934RWX3</accession>
<dbReference type="Gene3D" id="2.160.20.10">
    <property type="entry name" value="Single-stranded right-handed beta-helix, Pectin lyase-like"/>
    <property type="match status" value="1"/>
</dbReference>
<dbReference type="AlphaFoldDB" id="A0A934RWX3"/>
<name>A0A934RWX3_9BACT</name>
<dbReference type="SMART" id="SM00710">
    <property type="entry name" value="PbH1"/>
    <property type="match status" value="5"/>
</dbReference>
<dbReference type="EMBL" id="JAENIL010000004">
    <property type="protein sequence ID" value="MBK1875892.1"/>
    <property type="molecule type" value="Genomic_DNA"/>
</dbReference>
<dbReference type="InterPro" id="IPR011050">
    <property type="entry name" value="Pectin_lyase_fold/virulence"/>
</dbReference>
<dbReference type="InterPro" id="IPR012334">
    <property type="entry name" value="Pectin_lyas_fold"/>
</dbReference>
<gene>
    <name evidence="2" type="ORF">JIN87_03370</name>
</gene>